<gene>
    <name evidence="7" type="ORF">BKA16_000324</name>
</gene>
<comment type="caution">
    <text evidence="7">The sequence shown here is derived from an EMBL/GenBank/DDBJ whole genome shotgun (WGS) entry which is preliminary data.</text>
</comment>
<dbReference type="InterPro" id="IPR036388">
    <property type="entry name" value="WH-like_DNA-bd_sf"/>
</dbReference>
<keyword evidence="2" id="KW-0805">Transcription regulation</keyword>
<keyword evidence="8" id="KW-1185">Reference proteome</keyword>
<evidence type="ECO:0000256" key="4">
    <source>
        <dbReference type="ARBA" id="ARBA00023159"/>
    </source>
</evidence>
<dbReference type="EMBL" id="JACIFP010000001">
    <property type="protein sequence ID" value="MBB4133772.1"/>
    <property type="molecule type" value="Genomic_DNA"/>
</dbReference>
<dbReference type="Pfam" id="PF00126">
    <property type="entry name" value="HTH_1"/>
    <property type="match status" value="1"/>
</dbReference>
<dbReference type="Pfam" id="PF03466">
    <property type="entry name" value="LysR_substrate"/>
    <property type="match status" value="1"/>
</dbReference>
<dbReference type="InterPro" id="IPR000847">
    <property type="entry name" value="LysR_HTH_N"/>
</dbReference>
<dbReference type="NCBIfam" id="NF002964">
    <property type="entry name" value="PRK03635.1"/>
    <property type="match status" value="1"/>
</dbReference>
<dbReference type="InterPro" id="IPR036390">
    <property type="entry name" value="WH_DNA-bd_sf"/>
</dbReference>
<dbReference type="InterPro" id="IPR017685">
    <property type="entry name" value="ArgP"/>
</dbReference>
<dbReference type="PANTHER" id="PTHR30579">
    <property type="entry name" value="TRANSCRIPTIONAL REGULATOR"/>
    <property type="match status" value="1"/>
</dbReference>
<evidence type="ECO:0000256" key="3">
    <source>
        <dbReference type="ARBA" id="ARBA00023125"/>
    </source>
</evidence>
<protein>
    <submittedName>
        <fullName evidence="7">LysR family transcriptional regulator (Chromosome initiation inhibitor)</fullName>
    </submittedName>
</protein>
<dbReference type="AlphaFoldDB" id="A0A840EQ01"/>
<dbReference type="Proteomes" id="UP000551501">
    <property type="component" value="Unassembled WGS sequence"/>
</dbReference>
<dbReference type="SUPFAM" id="SSF53850">
    <property type="entry name" value="Periplasmic binding protein-like II"/>
    <property type="match status" value="1"/>
</dbReference>
<sequence length="320" mass="34826">MITGMDVSAESLLTLTAVLREGTFEAAAASLHVTPSAVSQRIKALEHSVGRILVRRVKPVTATADGEVLARLGEQWSLLVAEAQGELTGIAHDDDLDPRRLPRVDLQVACNADSLATWFLPVIAEFHAAHPVNVDLHRDDESVTTAMLRSGDVVGAVTSEPTVVRGCETVRLGSLRYFPVASRAFIDHWLPHGVRARDMRYAPMVMFDHNDHLQLKALNRLVAEPISPPVTYVPAAAEYRRAIQAGIGWGAVPEVEIADPRTGADLVPLARRPIDIPLYWQYWKLRSSLVTALTEIVVAHARAGLVPPRRGTAPVPGGTR</sequence>
<keyword evidence="4" id="KW-0010">Activator</keyword>
<evidence type="ECO:0000313" key="7">
    <source>
        <dbReference type="EMBL" id="MBB4133772.1"/>
    </source>
</evidence>
<dbReference type="SUPFAM" id="SSF46785">
    <property type="entry name" value="Winged helix' DNA-binding domain"/>
    <property type="match status" value="1"/>
</dbReference>
<dbReference type="PANTHER" id="PTHR30579:SF2">
    <property type="entry name" value="HTH-TYPE TRANSCRIPTIONAL REGULATOR ARGP"/>
    <property type="match status" value="1"/>
</dbReference>
<name>A0A840EQ01_9ACTN</name>
<evidence type="ECO:0000256" key="1">
    <source>
        <dbReference type="ARBA" id="ARBA00009437"/>
    </source>
</evidence>
<keyword evidence="3" id="KW-0238">DNA-binding</keyword>
<evidence type="ECO:0000313" key="8">
    <source>
        <dbReference type="Proteomes" id="UP000551501"/>
    </source>
</evidence>
<evidence type="ECO:0000259" key="6">
    <source>
        <dbReference type="PROSITE" id="PS50931"/>
    </source>
</evidence>
<reference evidence="7 8" key="1">
    <citation type="submission" date="2020-08" db="EMBL/GenBank/DDBJ databases">
        <title>Sequencing the genomes of 1000 actinobacteria strains.</title>
        <authorList>
            <person name="Klenk H.-P."/>
        </authorList>
    </citation>
    <scope>NUCLEOTIDE SEQUENCE [LARGE SCALE GENOMIC DNA]</scope>
    <source>
        <strain evidence="7 8">DSM 45298</strain>
    </source>
</reference>
<dbReference type="GO" id="GO:0003700">
    <property type="term" value="F:DNA-binding transcription factor activity"/>
    <property type="evidence" value="ECO:0007669"/>
    <property type="project" value="InterPro"/>
</dbReference>
<dbReference type="Gene3D" id="1.10.10.10">
    <property type="entry name" value="Winged helix-like DNA-binding domain superfamily/Winged helix DNA-binding domain"/>
    <property type="match status" value="1"/>
</dbReference>
<evidence type="ECO:0000256" key="5">
    <source>
        <dbReference type="ARBA" id="ARBA00023163"/>
    </source>
</evidence>
<proteinExistence type="inferred from homology"/>
<dbReference type="InterPro" id="IPR005119">
    <property type="entry name" value="LysR_subst-bd"/>
</dbReference>
<dbReference type="Gene3D" id="3.40.190.290">
    <property type="match status" value="1"/>
</dbReference>
<dbReference type="PROSITE" id="PS50931">
    <property type="entry name" value="HTH_LYSR"/>
    <property type="match status" value="1"/>
</dbReference>
<comment type="similarity">
    <text evidence="1">Belongs to the LysR transcriptional regulatory family.</text>
</comment>
<feature type="domain" description="HTH lysR-type" evidence="6">
    <location>
        <begin position="7"/>
        <end position="63"/>
    </location>
</feature>
<evidence type="ECO:0000256" key="2">
    <source>
        <dbReference type="ARBA" id="ARBA00023015"/>
    </source>
</evidence>
<dbReference type="GO" id="GO:0003677">
    <property type="term" value="F:DNA binding"/>
    <property type="evidence" value="ECO:0007669"/>
    <property type="project" value="UniProtKB-KW"/>
</dbReference>
<keyword evidence="5" id="KW-0804">Transcription</keyword>
<dbReference type="NCBIfam" id="TIGR03298">
    <property type="entry name" value="argP"/>
    <property type="match status" value="1"/>
</dbReference>
<accession>A0A840EQ01</accession>
<organism evidence="7 8">
    <name type="scientific">Gordonia humi</name>
    <dbReference type="NCBI Taxonomy" id="686429"/>
    <lineage>
        <taxon>Bacteria</taxon>
        <taxon>Bacillati</taxon>
        <taxon>Actinomycetota</taxon>
        <taxon>Actinomycetes</taxon>
        <taxon>Mycobacteriales</taxon>
        <taxon>Gordoniaceae</taxon>
        <taxon>Gordonia</taxon>
    </lineage>
</organism>
<dbReference type="InterPro" id="IPR050176">
    <property type="entry name" value="LTTR"/>
</dbReference>